<evidence type="ECO:0000313" key="2">
    <source>
        <dbReference type="EMBL" id="KAF7409487.1"/>
    </source>
</evidence>
<organism evidence="2 3">
    <name type="scientific">Vespula germanica</name>
    <name type="common">German yellow jacket</name>
    <name type="synonym">Paravespula germanica</name>
    <dbReference type="NCBI Taxonomy" id="30212"/>
    <lineage>
        <taxon>Eukaryota</taxon>
        <taxon>Metazoa</taxon>
        <taxon>Ecdysozoa</taxon>
        <taxon>Arthropoda</taxon>
        <taxon>Hexapoda</taxon>
        <taxon>Insecta</taxon>
        <taxon>Pterygota</taxon>
        <taxon>Neoptera</taxon>
        <taxon>Endopterygota</taxon>
        <taxon>Hymenoptera</taxon>
        <taxon>Apocrita</taxon>
        <taxon>Aculeata</taxon>
        <taxon>Vespoidea</taxon>
        <taxon>Vespidae</taxon>
        <taxon>Vespinae</taxon>
        <taxon>Vespula</taxon>
    </lineage>
</organism>
<protein>
    <submittedName>
        <fullName evidence="2">Uncharacterized protein</fullName>
    </submittedName>
</protein>
<gene>
    <name evidence="2" type="ORF">HZH68_003868</name>
</gene>
<accession>A0A834NHG4</accession>
<evidence type="ECO:0000313" key="3">
    <source>
        <dbReference type="Proteomes" id="UP000617340"/>
    </source>
</evidence>
<feature type="compositionally biased region" description="Basic residues" evidence="1">
    <location>
        <begin position="18"/>
        <end position="38"/>
    </location>
</feature>
<dbReference type="EMBL" id="JACSDZ010000003">
    <property type="protein sequence ID" value="KAF7409487.1"/>
    <property type="molecule type" value="Genomic_DNA"/>
</dbReference>
<reference evidence="2" key="1">
    <citation type="journal article" date="2020" name="G3 (Bethesda)">
        <title>High-Quality Assemblies for Three Invasive Social Wasps from the &lt;i&gt;Vespula&lt;/i&gt; Genus.</title>
        <authorList>
            <person name="Harrop T.W.R."/>
            <person name="Guhlin J."/>
            <person name="McLaughlin G.M."/>
            <person name="Permina E."/>
            <person name="Stockwell P."/>
            <person name="Gilligan J."/>
            <person name="Le Lec M.F."/>
            <person name="Gruber M.A.M."/>
            <person name="Quinn O."/>
            <person name="Lovegrove M."/>
            <person name="Duncan E.J."/>
            <person name="Remnant E.J."/>
            <person name="Van Eeckhoven J."/>
            <person name="Graham B."/>
            <person name="Knapp R.A."/>
            <person name="Langford K.W."/>
            <person name="Kronenberg Z."/>
            <person name="Press M.O."/>
            <person name="Eacker S.M."/>
            <person name="Wilson-Rankin E.E."/>
            <person name="Purcell J."/>
            <person name="Lester P.J."/>
            <person name="Dearden P.K."/>
        </authorList>
    </citation>
    <scope>NUCLEOTIDE SEQUENCE</scope>
    <source>
        <strain evidence="2">Linc-1</strain>
    </source>
</reference>
<name>A0A834NHG4_VESGE</name>
<sequence>MRLLPIDRMADLELLKRKKKKKKKKKKTKKKIRRRGNAHHTYIEFRALTSNARVRRERADVRELMTIAESQQPRAQTRRAQEPRRGPEFCIGLLLSVSRTPWKAEFNPDANYSAPANVVLVRTRRGRDIQEINAGKGVRLTIEPND</sequence>
<proteinExistence type="predicted"/>
<dbReference type="AlphaFoldDB" id="A0A834NHG4"/>
<evidence type="ECO:0000256" key="1">
    <source>
        <dbReference type="SAM" id="MobiDB-lite"/>
    </source>
</evidence>
<dbReference type="Proteomes" id="UP000617340">
    <property type="component" value="Unassembled WGS sequence"/>
</dbReference>
<keyword evidence="3" id="KW-1185">Reference proteome</keyword>
<feature type="region of interest" description="Disordered" evidence="1">
    <location>
        <begin position="65"/>
        <end position="84"/>
    </location>
</feature>
<comment type="caution">
    <text evidence="2">The sequence shown here is derived from an EMBL/GenBank/DDBJ whole genome shotgun (WGS) entry which is preliminary data.</text>
</comment>
<feature type="region of interest" description="Disordered" evidence="1">
    <location>
        <begin position="18"/>
        <end position="40"/>
    </location>
</feature>